<sequence>MQRHDLANFQNLASELETQGKACVQFDSARYTEQIENCLSEFDKCFQDFVLLEPVATFMCYPFWDAEVIILP</sequence>
<dbReference type="GO" id="GO:0016301">
    <property type="term" value="F:kinase activity"/>
    <property type="evidence" value="ECO:0007669"/>
    <property type="project" value="UniProtKB-KW"/>
</dbReference>
<comment type="caution">
    <text evidence="1">The sequence shown here is derived from an EMBL/GenBank/DDBJ whole genome shotgun (WGS) entry which is preliminary data.</text>
</comment>
<dbReference type="EMBL" id="BRZM01000006">
    <property type="protein sequence ID" value="GLD48599.1"/>
    <property type="molecule type" value="Genomic_DNA"/>
</dbReference>
<evidence type="ECO:0000313" key="2">
    <source>
        <dbReference type="Proteomes" id="UP001279410"/>
    </source>
</evidence>
<reference evidence="1" key="1">
    <citation type="submission" date="2022-08" db="EMBL/GenBank/DDBJ databases">
        <title>Genome sequencing of akame (Lates japonicus).</title>
        <authorList>
            <person name="Hashiguchi Y."/>
            <person name="Takahashi H."/>
        </authorList>
    </citation>
    <scope>NUCLEOTIDE SEQUENCE</scope>
    <source>
        <strain evidence="1">Kochi</strain>
    </source>
</reference>
<organism evidence="1 2">
    <name type="scientific">Lates japonicus</name>
    <name type="common">Japanese lates</name>
    <dbReference type="NCBI Taxonomy" id="270547"/>
    <lineage>
        <taxon>Eukaryota</taxon>
        <taxon>Metazoa</taxon>
        <taxon>Chordata</taxon>
        <taxon>Craniata</taxon>
        <taxon>Vertebrata</taxon>
        <taxon>Euteleostomi</taxon>
        <taxon>Actinopterygii</taxon>
        <taxon>Neopterygii</taxon>
        <taxon>Teleostei</taxon>
        <taxon>Neoteleostei</taxon>
        <taxon>Acanthomorphata</taxon>
        <taxon>Carangaria</taxon>
        <taxon>Carangaria incertae sedis</taxon>
        <taxon>Centropomidae</taxon>
        <taxon>Lates</taxon>
    </lineage>
</organism>
<name>A0AAD3QWB6_LATJO</name>
<dbReference type="AlphaFoldDB" id="A0AAD3QWB6"/>
<accession>A0AAD3QWB6</accession>
<protein>
    <submittedName>
        <fullName evidence="1">DNA-dependent protein kinase catalytic subunit isoform X2</fullName>
    </submittedName>
</protein>
<keyword evidence="1" id="KW-0418">Kinase</keyword>
<evidence type="ECO:0000313" key="1">
    <source>
        <dbReference type="EMBL" id="GLD48599.1"/>
    </source>
</evidence>
<gene>
    <name evidence="1" type="ORF">AKAME5_000255200</name>
</gene>
<keyword evidence="2" id="KW-1185">Reference proteome</keyword>
<keyword evidence="1" id="KW-0808">Transferase</keyword>
<dbReference type="Proteomes" id="UP001279410">
    <property type="component" value="Unassembled WGS sequence"/>
</dbReference>
<proteinExistence type="predicted"/>